<dbReference type="InterPro" id="IPR003607">
    <property type="entry name" value="HD/PDEase_dom"/>
</dbReference>
<evidence type="ECO:0000313" key="3">
    <source>
        <dbReference type="Proteomes" id="UP000551616"/>
    </source>
</evidence>
<dbReference type="RefSeq" id="WP_207397375.1">
    <property type="nucleotide sequence ID" value="NZ_JABRWO010000008.1"/>
</dbReference>
<reference evidence="2 3" key="1">
    <citation type="submission" date="2020-05" db="EMBL/GenBank/DDBJ databases">
        <title>Bremerella alba sp. nov., a novel planctomycete isolated from the surface of the macroalga Fucus spiralis.</title>
        <authorList>
            <person name="Godinho O."/>
            <person name="Botelho R."/>
            <person name="Albuquerque L."/>
            <person name="Wiegand S."/>
            <person name="Da Costa M.S."/>
            <person name="Lobo-Da-Cunha A."/>
            <person name="Jogler C."/>
            <person name="Lage O.M."/>
        </authorList>
    </citation>
    <scope>NUCLEOTIDE SEQUENCE [LARGE SCALE GENOMIC DNA]</scope>
    <source>
        <strain evidence="2 3">FF15</strain>
    </source>
</reference>
<dbReference type="CDD" id="cd00077">
    <property type="entry name" value="HDc"/>
    <property type="match status" value="1"/>
</dbReference>
<dbReference type="PROSITE" id="PS51832">
    <property type="entry name" value="HD_GYP"/>
    <property type="match status" value="1"/>
</dbReference>
<dbReference type="AlphaFoldDB" id="A0A7V9A800"/>
<keyword evidence="3" id="KW-1185">Reference proteome</keyword>
<name>A0A7V9A800_9BACT</name>
<comment type="caution">
    <text evidence="2">The sequence shown here is derived from an EMBL/GenBank/DDBJ whole genome shotgun (WGS) entry which is preliminary data.</text>
</comment>
<proteinExistence type="predicted"/>
<organism evidence="2 3">
    <name type="scientific">Bremerella alba</name>
    <dbReference type="NCBI Taxonomy" id="980252"/>
    <lineage>
        <taxon>Bacteria</taxon>
        <taxon>Pseudomonadati</taxon>
        <taxon>Planctomycetota</taxon>
        <taxon>Planctomycetia</taxon>
        <taxon>Pirellulales</taxon>
        <taxon>Pirellulaceae</taxon>
        <taxon>Bremerella</taxon>
    </lineage>
</organism>
<dbReference type="PANTHER" id="PTHR43155">
    <property type="entry name" value="CYCLIC DI-GMP PHOSPHODIESTERASE PA4108-RELATED"/>
    <property type="match status" value="1"/>
</dbReference>
<evidence type="ECO:0000259" key="1">
    <source>
        <dbReference type="PROSITE" id="PS51832"/>
    </source>
</evidence>
<gene>
    <name evidence="2" type="ORF">HOV93_31420</name>
</gene>
<dbReference type="Proteomes" id="UP000551616">
    <property type="component" value="Unassembled WGS sequence"/>
</dbReference>
<dbReference type="Pfam" id="PF13487">
    <property type="entry name" value="HD_5"/>
    <property type="match status" value="1"/>
</dbReference>
<accession>A0A7V9A800</accession>
<dbReference type="Gene3D" id="1.10.3210.10">
    <property type="entry name" value="Hypothetical protein af1432"/>
    <property type="match status" value="1"/>
</dbReference>
<protein>
    <recommendedName>
        <fullName evidence="1">HD-GYP domain-containing protein</fullName>
    </recommendedName>
</protein>
<evidence type="ECO:0000313" key="2">
    <source>
        <dbReference type="EMBL" id="MBA2115955.1"/>
    </source>
</evidence>
<dbReference type="PANTHER" id="PTHR43155:SF2">
    <property type="entry name" value="CYCLIC DI-GMP PHOSPHODIESTERASE PA4108"/>
    <property type="match status" value="1"/>
</dbReference>
<sequence length="323" mass="36531">MPNSVDTATRQNFLPVPLALLCLTKELPVDVYWSLYQGAEPVLMRGHNIEIADDEFPKLLESGVETVFIPRDQADVFQKHLRENVQSILGNDEIPISQRMAFLNSTGRTMLQEVFRSDNLDKTLASVHVISDHMTTLITQNDVVAGELFHVLQHDYHTYTHSYNVASYAMLLAQGLGIQDEDELHSISIGGLLHDLGKLRIPNNILTKKERLTEAEWQTIKRHPTDGFTALANRADLSFDQLMMVYQHHEKLDGSGYPVGIDGDEINHFARICSVVDIFEALTSNRPYRNPNSTKEALEILDQMASSKLDGDMVKCWKTLMQK</sequence>
<dbReference type="InterPro" id="IPR037522">
    <property type="entry name" value="HD_GYP_dom"/>
</dbReference>
<feature type="domain" description="HD-GYP" evidence="1">
    <location>
        <begin position="136"/>
        <end position="323"/>
    </location>
</feature>
<dbReference type="SUPFAM" id="SSF109604">
    <property type="entry name" value="HD-domain/PDEase-like"/>
    <property type="match status" value="1"/>
</dbReference>
<dbReference type="EMBL" id="JABRWO010000008">
    <property type="protein sequence ID" value="MBA2115955.1"/>
    <property type="molecule type" value="Genomic_DNA"/>
</dbReference>
<dbReference type="SMART" id="SM00471">
    <property type="entry name" value="HDc"/>
    <property type="match status" value="1"/>
</dbReference>